<dbReference type="FunFam" id="1.10.10.10:FF:000001">
    <property type="entry name" value="LysR family transcriptional regulator"/>
    <property type="match status" value="1"/>
</dbReference>
<evidence type="ECO:0000313" key="7">
    <source>
        <dbReference type="Proteomes" id="UP000189818"/>
    </source>
</evidence>
<dbReference type="Pfam" id="PF00126">
    <property type="entry name" value="HTH_1"/>
    <property type="match status" value="1"/>
</dbReference>
<dbReference type="Gene3D" id="3.40.190.290">
    <property type="match status" value="1"/>
</dbReference>
<reference evidence="7" key="1">
    <citation type="submission" date="2017-02" db="EMBL/GenBank/DDBJ databases">
        <authorList>
            <person name="Varghese N."/>
            <person name="Submissions S."/>
        </authorList>
    </citation>
    <scope>NUCLEOTIDE SEQUENCE [LARGE SCALE GENOMIC DNA]</scope>
    <source>
        <strain evidence="7">UM2</strain>
    </source>
</reference>
<dbReference type="Pfam" id="PF03466">
    <property type="entry name" value="LysR_substrate"/>
    <property type="match status" value="1"/>
</dbReference>
<evidence type="ECO:0000256" key="2">
    <source>
        <dbReference type="ARBA" id="ARBA00023015"/>
    </source>
</evidence>
<dbReference type="PANTHER" id="PTHR30419:SF8">
    <property type="entry name" value="NITROGEN ASSIMILATION TRANSCRIPTIONAL ACTIVATOR-RELATED"/>
    <property type="match status" value="1"/>
</dbReference>
<dbReference type="PANTHER" id="PTHR30419">
    <property type="entry name" value="HTH-TYPE TRANSCRIPTIONAL REGULATOR YBHD"/>
    <property type="match status" value="1"/>
</dbReference>
<dbReference type="GO" id="GO:0003700">
    <property type="term" value="F:DNA-binding transcription factor activity"/>
    <property type="evidence" value="ECO:0007669"/>
    <property type="project" value="InterPro"/>
</dbReference>
<dbReference type="InterPro" id="IPR036390">
    <property type="entry name" value="WH_DNA-bd_sf"/>
</dbReference>
<dbReference type="InterPro" id="IPR000847">
    <property type="entry name" value="LysR_HTH_N"/>
</dbReference>
<dbReference type="Proteomes" id="UP000189818">
    <property type="component" value="Unassembled WGS sequence"/>
</dbReference>
<keyword evidence="7" id="KW-1185">Reference proteome</keyword>
<name>A0A1T5EI31_9SPHN</name>
<evidence type="ECO:0000256" key="4">
    <source>
        <dbReference type="ARBA" id="ARBA00023163"/>
    </source>
</evidence>
<dbReference type="InterPro" id="IPR036388">
    <property type="entry name" value="WH-like_DNA-bd_sf"/>
</dbReference>
<organism evidence="6 7">
    <name type="scientific">Rhizorhabdus histidinilytica</name>
    <dbReference type="NCBI Taxonomy" id="439228"/>
    <lineage>
        <taxon>Bacteria</taxon>
        <taxon>Pseudomonadati</taxon>
        <taxon>Pseudomonadota</taxon>
        <taxon>Alphaproteobacteria</taxon>
        <taxon>Sphingomonadales</taxon>
        <taxon>Sphingomonadaceae</taxon>
        <taxon>Rhizorhabdus</taxon>
    </lineage>
</organism>
<evidence type="ECO:0000256" key="1">
    <source>
        <dbReference type="ARBA" id="ARBA00009437"/>
    </source>
</evidence>
<dbReference type="SUPFAM" id="SSF53850">
    <property type="entry name" value="Periplasmic binding protein-like II"/>
    <property type="match status" value="1"/>
</dbReference>
<keyword evidence="3" id="KW-0238">DNA-binding</keyword>
<dbReference type="InterPro" id="IPR050950">
    <property type="entry name" value="HTH-type_LysR_regulators"/>
</dbReference>
<accession>A0A1T5EI31</accession>
<keyword evidence="2" id="KW-0805">Transcription regulation</keyword>
<dbReference type="AlphaFoldDB" id="A0A1T5EI31"/>
<gene>
    <name evidence="6" type="ORF">SAMN06295920_10719</name>
</gene>
<evidence type="ECO:0000259" key="5">
    <source>
        <dbReference type="PROSITE" id="PS50931"/>
    </source>
</evidence>
<protein>
    <submittedName>
        <fullName evidence="6">Transcriptional regulator, LysR family</fullName>
    </submittedName>
</protein>
<dbReference type="PRINTS" id="PR00039">
    <property type="entry name" value="HTHLYSR"/>
</dbReference>
<dbReference type="GO" id="GO:0003677">
    <property type="term" value="F:DNA binding"/>
    <property type="evidence" value="ECO:0007669"/>
    <property type="project" value="UniProtKB-KW"/>
</dbReference>
<dbReference type="InterPro" id="IPR005119">
    <property type="entry name" value="LysR_subst-bd"/>
</dbReference>
<dbReference type="EMBL" id="FUYM01000007">
    <property type="protein sequence ID" value="SKB83584.1"/>
    <property type="molecule type" value="Genomic_DNA"/>
</dbReference>
<dbReference type="STRING" id="439228.SAMN06295920_10719"/>
<feature type="domain" description="HTH lysR-type" evidence="5">
    <location>
        <begin position="6"/>
        <end position="63"/>
    </location>
</feature>
<dbReference type="SUPFAM" id="SSF46785">
    <property type="entry name" value="Winged helix' DNA-binding domain"/>
    <property type="match status" value="1"/>
</dbReference>
<comment type="similarity">
    <text evidence="1">Belongs to the LysR transcriptional regulatory family.</text>
</comment>
<sequence length="306" mass="33996">MAAIDLHIRQITHFLAIVEEGSFGKAAQRVHLTQPALSKSIRQLEERLQARLIDRTPQGVTPTGFGLAFMDHARAIRTEISHAVAQLREMQGLRTGSVSVGVGPSVASGVLPYVMARIVSAHPEITVNVTEGLSDILAKGLLCGELDFVIGARLDFESSAEISNEPLYVDRCGIVARAGHPILNGPIPSISELAKRSWILTRRPETLRTKFDDIFRRHELDPPSPSAQTNSISFMRDAIAETDLLSFLPQIMVLRERMAGRLTILEHPDCYWERTVFFSHRKRRTLSPLSRHFAKTVRAVIAELGI</sequence>
<evidence type="ECO:0000256" key="3">
    <source>
        <dbReference type="ARBA" id="ARBA00023125"/>
    </source>
</evidence>
<dbReference type="Gene3D" id="1.10.10.10">
    <property type="entry name" value="Winged helix-like DNA-binding domain superfamily/Winged helix DNA-binding domain"/>
    <property type="match status" value="1"/>
</dbReference>
<dbReference type="PROSITE" id="PS50931">
    <property type="entry name" value="HTH_LYSR"/>
    <property type="match status" value="1"/>
</dbReference>
<keyword evidence="4" id="KW-0804">Transcription</keyword>
<evidence type="ECO:0000313" key="6">
    <source>
        <dbReference type="EMBL" id="SKB83584.1"/>
    </source>
</evidence>
<proteinExistence type="inferred from homology"/>
<dbReference type="GO" id="GO:0005829">
    <property type="term" value="C:cytosol"/>
    <property type="evidence" value="ECO:0007669"/>
    <property type="project" value="TreeGrafter"/>
</dbReference>
<dbReference type="RefSeq" id="WP_176152581.1">
    <property type="nucleotide sequence ID" value="NZ_FUYM01000007.1"/>
</dbReference>